<evidence type="ECO:0000256" key="2">
    <source>
        <dbReference type="ARBA" id="ARBA00023242"/>
    </source>
</evidence>
<dbReference type="InterPro" id="IPR002912">
    <property type="entry name" value="ACT_dom"/>
</dbReference>
<evidence type="ECO:0000259" key="3">
    <source>
        <dbReference type="PROSITE" id="PS51671"/>
    </source>
</evidence>
<dbReference type="GO" id="GO:0005634">
    <property type="term" value="C:nucleus"/>
    <property type="evidence" value="ECO:0007669"/>
    <property type="project" value="UniProtKB-SubCell"/>
</dbReference>
<dbReference type="Proteomes" id="UP001157006">
    <property type="component" value="Chromosome 6"/>
</dbReference>
<organism evidence="4 5">
    <name type="scientific">Vicia faba</name>
    <name type="common">Broad bean</name>
    <name type="synonym">Faba vulgaris</name>
    <dbReference type="NCBI Taxonomy" id="3906"/>
    <lineage>
        <taxon>Eukaryota</taxon>
        <taxon>Viridiplantae</taxon>
        <taxon>Streptophyta</taxon>
        <taxon>Embryophyta</taxon>
        <taxon>Tracheophyta</taxon>
        <taxon>Spermatophyta</taxon>
        <taxon>Magnoliopsida</taxon>
        <taxon>eudicotyledons</taxon>
        <taxon>Gunneridae</taxon>
        <taxon>Pentapetalae</taxon>
        <taxon>rosids</taxon>
        <taxon>fabids</taxon>
        <taxon>Fabales</taxon>
        <taxon>Fabaceae</taxon>
        <taxon>Papilionoideae</taxon>
        <taxon>50 kb inversion clade</taxon>
        <taxon>NPAAA clade</taxon>
        <taxon>Hologalegina</taxon>
        <taxon>IRL clade</taxon>
        <taxon>Fabeae</taxon>
        <taxon>Vicia</taxon>
    </lineage>
</organism>
<name>A0AAV1B889_VICFA</name>
<proteinExistence type="predicted"/>
<evidence type="ECO:0000313" key="4">
    <source>
        <dbReference type="EMBL" id="CAI8618686.1"/>
    </source>
</evidence>
<dbReference type="AlphaFoldDB" id="A0AAV1B889"/>
<dbReference type="PANTHER" id="PTHR31945:SF27">
    <property type="entry name" value="TRANSCRIPTION FACTOR BHLH35-LIKE PROTEIN"/>
    <property type="match status" value="1"/>
</dbReference>
<keyword evidence="5" id="KW-1185">Reference proteome</keyword>
<dbReference type="GO" id="GO:0003700">
    <property type="term" value="F:DNA-binding transcription factor activity"/>
    <property type="evidence" value="ECO:0007669"/>
    <property type="project" value="TreeGrafter"/>
</dbReference>
<sequence length="140" mass="15944">MACKVHKSLSLRRRLHILRFLTNSKNNKLKVALENVKRKYENLIATKRDYISLLNNNIDDNKDVKIVKISEGTFMVRVTCEKGGGKLVAILEAFEEISMNVEEAKVSCENEFSMEAIIVTEDQTLDVTDVTEVILKAIEK</sequence>
<feature type="domain" description="ACT" evidence="3">
    <location>
        <begin position="75"/>
        <end position="140"/>
    </location>
</feature>
<dbReference type="InterPro" id="IPR051358">
    <property type="entry name" value="TF_AMS/ICE1/BHLH6-like"/>
</dbReference>
<gene>
    <name evidence="4" type="ORF">VFH_VI134600</name>
</gene>
<reference evidence="4 5" key="1">
    <citation type="submission" date="2023-01" db="EMBL/GenBank/DDBJ databases">
        <authorList>
            <person name="Kreplak J."/>
        </authorList>
    </citation>
    <scope>NUCLEOTIDE SEQUENCE [LARGE SCALE GENOMIC DNA]</scope>
</reference>
<dbReference type="GO" id="GO:0043565">
    <property type="term" value="F:sequence-specific DNA binding"/>
    <property type="evidence" value="ECO:0007669"/>
    <property type="project" value="TreeGrafter"/>
</dbReference>
<protein>
    <recommendedName>
        <fullName evidence="3">ACT domain-containing protein</fullName>
    </recommendedName>
</protein>
<dbReference type="Pfam" id="PF22754">
    <property type="entry name" value="bHLH-TF_ACT-like_plant"/>
    <property type="match status" value="1"/>
</dbReference>
<evidence type="ECO:0000313" key="5">
    <source>
        <dbReference type="Proteomes" id="UP001157006"/>
    </source>
</evidence>
<dbReference type="PANTHER" id="PTHR31945">
    <property type="entry name" value="TRANSCRIPTION FACTOR SCREAM2-RELATED"/>
    <property type="match status" value="1"/>
</dbReference>
<dbReference type="InterPro" id="IPR054502">
    <property type="entry name" value="bHLH-TF_ACT-like_plant"/>
</dbReference>
<comment type="subcellular location">
    <subcellularLocation>
        <location evidence="1">Nucleus</location>
    </subcellularLocation>
</comment>
<accession>A0AAV1B889</accession>
<evidence type="ECO:0000256" key="1">
    <source>
        <dbReference type="ARBA" id="ARBA00004123"/>
    </source>
</evidence>
<dbReference type="EMBL" id="OX451741">
    <property type="protein sequence ID" value="CAI8618686.1"/>
    <property type="molecule type" value="Genomic_DNA"/>
</dbReference>
<keyword evidence="2" id="KW-0539">Nucleus</keyword>
<dbReference type="PROSITE" id="PS51671">
    <property type="entry name" value="ACT"/>
    <property type="match status" value="1"/>
</dbReference>